<dbReference type="OrthoDB" id="2142040at2759"/>
<proteinExistence type="predicted"/>
<dbReference type="InterPro" id="IPR036465">
    <property type="entry name" value="vWFA_dom_sf"/>
</dbReference>
<dbReference type="EMBL" id="CVMT01000003">
    <property type="protein sequence ID" value="CRG87127.1"/>
    <property type="molecule type" value="Genomic_DNA"/>
</dbReference>
<dbReference type="SMART" id="SM00248">
    <property type="entry name" value="ANK"/>
    <property type="match status" value="3"/>
</dbReference>
<dbReference type="PROSITE" id="PS50297">
    <property type="entry name" value="ANK_REP_REGION"/>
    <property type="match status" value="1"/>
</dbReference>
<keyword evidence="1" id="KW-0040">ANK repeat</keyword>
<evidence type="ECO:0000256" key="2">
    <source>
        <dbReference type="SAM" id="Coils"/>
    </source>
</evidence>
<dbReference type="InterPro" id="IPR036770">
    <property type="entry name" value="Ankyrin_rpt-contain_sf"/>
</dbReference>
<protein>
    <submittedName>
        <fullName evidence="3">Ankyrin repeat domain-containing protein 17</fullName>
    </submittedName>
</protein>
<keyword evidence="2" id="KW-0175">Coiled coil</keyword>
<accession>A0A0U1LUQ1</accession>
<dbReference type="Gene3D" id="3.40.50.410">
    <property type="entry name" value="von Willebrand factor, type A domain"/>
    <property type="match status" value="1"/>
</dbReference>
<sequence length="956" mass="106455">MDIYRQVRSGNLTSASLDKYLETNDINATDSNGWTLLATAVRAGKVKMVELLLPKANPDKKSNGYTPLHLAVNAKAERAQIVRLLLDKKPQVNERDPDGNTAIITAIEVAPDADVIKLLRREGADLDTIRGKSGKTARELANASRDSHIQQAVRPDPSIIDRLSAVAWIVNVIVGMFRYALQYLVTGRIFGIFDMFRGRPRPPQALAPAGHVSTDADFAEAINHPKTEADFLKGVNNYVEEAGLEKFFSPDSRFLKTVAEKAAKLKDDPRNRLEPDKIKDLTRVALYQPVLYCDDSGSMQSGDRMKAQREIVKRIVNIATKLVPDDKGVHLRFINRSDSGLNDLREDAIEAKMQFLPSGSTPIGTELEAKILKPFIYDVLNGDANLERPYLIMTITDGCPTEENTNRFETAVIECGNQLINKGYERTAVRFQISQIGFDQEADTFLRGLTDNKPALKQVLQVTAQKLDKEYEALQKNERQLEEWLLKLLISPITDANHNLIAQMPDSQTPQLPVEFYHEDQSSSRIPQNEQPNFNWKSEAQPSIESAIVQLEFSKSSERGRFGGNGFFIDIPGATQRVILTAAHNLIDKTGNRSANMTIKMDGSDTRSPVNEDQIHICPNYERNPATATEASDWGLIFAPDVVSRASANHATFGFALKLAYEERLDCDLRVTGFLISNNGNGSSQQENKPTIGKKPVTSTGTCLNPILNPVQLEYTAKTEGGISGSPVWTMYNGFPTVLAIHNNGSSRRRSSRGTRLNLEVLKQIYAWAKCEMLDQLIKVECQSQVPLYLTYSPTFGILRVVVKEADDPQLMRFNILPVFVAGKSAGEDGAKDAPVLFGLYQEHDGQVRWVSWNEQFGTATLVSDLRGAGLARGWQQQKAFQIIVDPHGDGESKGKQKDSWELIALINKPPSSQLSWEGEEFSILSFRKFLKGKRDVQVRSSLERAFCIAISIEPY</sequence>
<dbReference type="Proteomes" id="UP000054383">
    <property type="component" value="Unassembled WGS sequence"/>
</dbReference>
<evidence type="ECO:0000313" key="3">
    <source>
        <dbReference type="EMBL" id="CRG87127.1"/>
    </source>
</evidence>
<dbReference type="Pfam" id="PF12796">
    <property type="entry name" value="Ank_2"/>
    <property type="match status" value="1"/>
</dbReference>
<dbReference type="InterPro" id="IPR043504">
    <property type="entry name" value="Peptidase_S1_PA_chymotrypsin"/>
</dbReference>
<gene>
    <name evidence="3" type="primary">ANK2</name>
    <name evidence="3" type="ORF">PISL3812_04142</name>
</gene>
<feature type="repeat" description="ANK" evidence="1">
    <location>
        <begin position="63"/>
        <end position="97"/>
    </location>
</feature>
<dbReference type="SUPFAM" id="SSF48403">
    <property type="entry name" value="Ankyrin repeat"/>
    <property type="match status" value="1"/>
</dbReference>
<reference evidence="3 4" key="1">
    <citation type="submission" date="2015-04" db="EMBL/GenBank/DDBJ databases">
        <authorList>
            <person name="Syromyatnikov M.Y."/>
            <person name="Popov V.N."/>
        </authorList>
    </citation>
    <scope>NUCLEOTIDE SEQUENCE [LARGE SCALE GENOMIC DNA]</scope>
    <source>
        <strain evidence="3">WF-38-12</strain>
    </source>
</reference>
<evidence type="ECO:0000313" key="4">
    <source>
        <dbReference type="Proteomes" id="UP000054383"/>
    </source>
</evidence>
<organism evidence="3 4">
    <name type="scientific">Talaromyces islandicus</name>
    <name type="common">Penicillium islandicum</name>
    <dbReference type="NCBI Taxonomy" id="28573"/>
    <lineage>
        <taxon>Eukaryota</taxon>
        <taxon>Fungi</taxon>
        <taxon>Dikarya</taxon>
        <taxon>Ascomycota</taxon>
        <taxon>Pezizomycotina</taxon>
        <taxon>Eurotiomycetes</taxon>
        <taxon>Eurotiomycetidae</taxon>
        <taxon>Eurotiales</taxon>
        <taxon>Trichocomaceae</taxon>
        <taxon>Talaromyces</taxon>
        <taxon>Talaromyces sect. Islandici</taxon>
    </lineage>
</organism>
<evidence type="ECO:0000256" key="1">
    <source>
        <dbReference type="PROSITE-ProRule" id="PRU00023"/>
    </source>
</evidence>
<feature type="coiled-coil region" evidence="2">
    <location>
        <begin position="457"/>
        <end position="487"/>
    </location>
</feature>
<dbReference type="InterPro" id="IPR002110">
    <property type="entry name" value="Ankyrin_rpt"/>
</dbReference>
<dbReference type="PANTHER" id="PTHR34706:SF3">
    <property type="entry name" value="ANKYRIN REPEAT PROTEIN (AFU_ORTHOLOGUE AFUA_7G06200)"/>
    <property type="match status" value="1"/>
</dbReference>
<dbReference type="Gene3D" id="1.25.40.20">
    <property type="entry name" value="Ankyrin repeat-containing domain"/>
    <property type="match status" value="1"/>
</dbReference>
<keyword evidence="4" id="KW-1185">Reference proteome</keyword>
<dbReference type="PANTHER" id="PTHR34706">
    <property type="entry name" value="SLR1338 PROTEIN"/>
    <property type="match status" value="1"/>
</dbReference>
<name>A0A0U1LUQ1_TALIS</name>
<dbReference type="Gene3D" id="2.40.10.10">
    <property type="entry name" value="Trypsin-like serine proteases"/>
    <property type="match status" value="2"/>
</dbReference>
<dbReference type="InterPro" id="IPR009003">
    <property type="entry name" value="Peptidase_S1_PA"/>
</dbReference>
<dbReference type="AlphaFoldDB" id="A0A0U1LUQ1"/>
<dbReference type="SUPFAM" id="SSF53300">
    <property type="entry name" value="vWA-like"/>
    <property type="match status" value="1"/>
</dbReference>
<dbReference type="STRING" id="28573.A0A0U1LUQ1"/>
<dbReference type="PROSITE" id="PS50088">
    <property type="entry name" value="ANK_REPEAT"/>
    <property type="match status" value="1"/>
</dbReference>
<dbReference type="SUPFAM" id="SSF50494">
    <property type="entry name" value="Trypsin-like serine proteases"/>
    <property type="match status" value="1"/>
</dbReference>